<feature type="coiled-coil region" evidence="5">
    <location>
        <begin position="399"/>
        <end position="426"/>
    </location>
</feature>
<dbReference type="AlphaFoldDB" id="A0A9P6LD94"/>
<evidence type="ECO:0000313" key="8">
    <source>
        <dbReference type="Proteomes" id="UP000781932"/>
    </source>
</evidence>
<reference evidence="7" key="2">
    <citation type="submission" date="2020-11" db="EMBL/GenBank/DDBJ databases">
        <title>Whole genome sequencing of Colletotrichum sp.</title>
        <authorList>
            <person name="Li H."/>
        </authorList>
    </citation>
    <scope>NUCLEOTIDE SEQUENCE</scope>
    <source>
        <strain evidence="7">CkLH20</strain>
    </source>
</reference>
<feature type="transmembrane region" description="Helical" evidence="6">
    <location>
        <begin position="344"/>
        <end position="364"/>
    </location>
</feature>
<keyword evidence="3 6" id="KW-1133">Transmembrane helix</keyword>
<evidence type="ECO:0000313" key="7">
    <source>
        <dbReference type="EMBL" id="KAF9871184.1"/>
    </source>
</evidence>
<dbReference type="PANTHER" id="PTHR47685:SF1">
    <property type="entry name" value="MAGNESIUM TRANSPORT PROTEIN CORA"/>
    <property type="match status" value="1"/>
</dbReference>
<feature type="transmembrane region" description="Helical" evidence="6">
    <location>
        <begin position="304"/>
        <end position="324"/>
    </location>
</feature>
<comment type="caution">
    <text evidence="7">The sequence shown here is derived from an EMBL/GenBank/DDBJ whole genome shotgun (WGS) entry which is preliminary data.</text>
</comment>
<gene>
    <name evidence="7" type="ORF">CkaCkLH20_11353</name>
</gene>
<evidence type="ECO:0000256" key="2">
    <source>
        <dbReference type="ARBA" id="ARBA00022692"/>
    </source>
</evidence>
<evidence type="ECO:0000256" key="6">
    <source>
        <dbReference type="SAM" id="Phobius"/>
    </source>
</evidence>
<dbReference type="PANTHER" id="PTHR47685">
    <property type="entry name" value="MAGNESIUM TRANSPORT PROTEIN CORA"/>
    <property type="match status" value="1"/>
</dbReference>
<evidence type="ECO:0000256" key="5">
    <source>
        <dbReference type="SAM" id="Coils"/>
    </source>
</evidence>
<dbReference type="EMBL" id="JAATWM020000047">
    <property type="protein sequence ID" value="KAF9871184.1"/>
    <property type="molecule type" value="Genomic_DNA"/>
</dbReference>
<keyword evidence="5" id="KW-0175">Coiled coil</keyword>
<dbReference type="Proteomes" id="UP000781932">
    <property type="component" value="Unassembled WGS sequence"/>
</dbReference>
<protein>
    <recommendedName>
        <fullName evidence="9">Magnesium transport protein CorA</fullName>
    </recommendedName>
</protein>
<dbReference type="OrthoDB" id="341259at2759"/>
<dbReference type="InterPro" id="IPR050829">
    <property type="entry name" value="CorA_MIT"/>
</dbReference>
<sequence>MMQYIHIPYNNMEWVEVPKVIMVDQLWMWILDKNTILTSFPQRYGEDRQNASGVHKSIRRRLEQAKSNQIRSVFDLALVILDECANDVFNQEAAQDPKPPIIDIFSRSIGDLAHRQKLSRDGLRELTASASLLHKSTPQKARRIVQQLTRVNFEGLFLDDITKIVDELNIMINNSRQHRDIIGKFIQHAENILNPEGLLKDEKSRAFDTADSIASPSENGKFSTSSTETRLAIDQFFWFQRQAGDLLIRVDNRITELLGLLNRAEKTSKAINELHTLILQQASVLQAWQAGEEVGESLQHGRSIMVFTIVTIIFLPLSFMSSVFGMNNSNIGDNQMSFREQANYMFPISAGVILISIIFAFWRFPRTIFWSAYKVTETWLLVNTGLYGLWLYLVEKSQFFKIDVLLNKLEQNIEEMKEESIMARFAVLAVALYAALAQAAPAQTNCSVQIQDSAGGGTAAACSEANVSAGVTLVNGPHVQYTLSPTCELTITNGPFDSVTATASVKNGAC</sequence>
<dbReference type="Gene3D" id="1.20.58.340">
    <property type="entry name" value="Magnesium transport protein CorA, transmembrane region"/>
    <property type="match status" value="1"/>
</dbReference>
<dbReference type="InterPro" id="IPR002523">
    <property type="entry name" value="MgTranspt_CorA/ZnTranspt_ZntB"/>
</dbReference>
<evidence type="ECO:0000256" key="4">
    <source>
        <dbReference type="ARBA" id="ARBA00023136"/>
    </source>
</evidence>
<dbReference type="Pfam" id="PF01544">
    <property type="entry name" value="CorA"/>
    <property type="match status" value="1"/>
</dbReference>
<organism evidence="7 8">
    <name type="scientific">Colletotrichum karsti</name>
    <dbReference type="NCBI Taxonomy" id="1095194"/>
    <lineage>
        <taxon>Eukaryota</taxon>
        <taxon>Fungi</taxon>
        <taxon>Dikarya</taxon>
        <taxon>Ascomycota</taxon>
        <taxon>Pezizomycotina</taxon>
        <taxon>Sordariomycetes</taxon>
        <taxon>Hypocreomycetidae</taxon>
        <taxon>Glomerellales</taxon>
        <taxon>Glomerellaceae</taxon>
        <taxon>Colletotrichum</taxon>
        <taxon>Colletotrichum boninense species complex</taxon>
    </lineage>
</organism>
<name>A0A9P6LD94_9PEZI</name>
<evidence type="ECO:0000256" key="1">
    <source>
        <dbReference type="ARBA" id="ARBA00004141"/>
    </source>
</evidence>
<dbReference type="GO" id="GO:0016020">
    <property type="term" value="C:membrane"/>
    <property type="evidence" value="ECO:0007669"/>
    <property type="project" value="UniProtKB-SubCell"/>
</dbReference>
<dbReference type="InterPro" id="IPR045863">
    <property type="entry name" value="CorA_TM1_TM2"/>
</dbReference>
<dbReference type="GO" id="GO:0046873">
    <property type="term" value="F:metal ion transmembrane transporter activity"/>
    <property type="evidence" value="ECO:0007669"/>
    <property type="project" value="InterPro"/>
</dbReference>
<keyword evidence="2 6" id="KW-0812">Transmembrane</keyword>
<dbReference type="SUPFAM" id="SSF144083">
    <property type="entry name" value="Magnesium transport protein CorA, transmembrane region"/>
    <property type="match status" value="1"/>
</dbReference>
<proteinExistence type="predicted"/>
<dbReference type="GeneID" id="62167141"/>
<dbReference type="RefSeq" id="XP_038740645.1">
    <property type="nucleotide sequence ID" value="XM_038894067.1"/>
</dbReference>
<comment type="subcellular location">
    <subcellularLocation>
        <location evidence="1">Membrane</location>
        <topology evidence="1">Multi-pass membrane protein</topology>
    </subcellularLocation>
</comment>
<accession>A0A9P6LD94</accession>
<keyword evidence="4 6" id="KW-0472">Membrane</keyword>
<keyword evidence="8" id="KW-1185">Reference proteome</keyword>
<evidence type="ECO:0000256" key="3">
    <source>
        <dbReference type="ARBA" id="ARBA00022989"/>
    </source>
</evidence>
<evidence type="ECO:0008006" key="9">
    <source>
        <dbReference type="Google" id="ProtNLM"/>
    </source>
</evidence>
<reference evidence="7" key="1">
    <citation type="submission" date="2020-03" db="EMBL/GenBank/DDBJ databases">
        <authorList>
            <person name="He L."/>
        </authorList>
    </citation>
    <scope>NUCLEOTIDE SEQUENCE</scope>
    <source>
        <strain evidence="7">CkLH20</strain>
    </source>
</reference>